<dbReference type="Pfam" id="PF08765">
    <property type="entry name" value="Mor"/>
    <property type="match status" value="1"/>
</dbReference>
<dbReference type="PANTHER" id="PTHR37812">
    <property type="entry name" value="MU-LIKE PROPHAGE FLUMU PROTEIN C"/>
    <property type="match status" value="1"/>
</dbReference>
<accession>A0A920CDB0</accession>
<organism evidence="2 3">
    <name type="scientific">Paenibacillus antibioticophila</name>
    <dbReference type="NCBI Taxonomy" id="1274374"/>
    <lineage>
        <taxon>Bacteria</taxon>
        <taxon>Bacillati</taxon>
        <taxon>Bacillota</taxon>
        <taxon>Bacilli</taxon>
        <taxon>Bacillales</taxon>
        <taxon>Paenibacillaceae</taxon>
        <taxon>Paenibacillus</taxon>
    </lineage>
</organism>
<evidence type="ECO:0000313" key="3">
    <source>
        <dbReference type="Proteomes" id="UP000681162"/>
    </source>
</evidence>
<dbReference type="Gene3D" id="1.10.10.60">
    <property type="entry name" value="Homeodomain-like"/>
    <property type="match status" value="1"/>
</dbReference>
<gene>
    <name evidence="2" type="primary">yraL</name>
    <name evidence="2" type="ORF">J41TS12_05120</name>
</gene>
<name>A0A920CDB0_9BACL</name>
<proteinExistence type="predicted"/>
<dbReference type="Proteomes" id="UP000681162">
    <property type="component" value="Unassembled WGS sequence"/>
</dbReference>
<sequence length="101" mass="11522">MIVNYKNGKDVLPPRLLKELQSYIQGELLYIPKPECARASWGELSGTRTSMAKRNENIYKLYDNGHSVSDLAQMFFLSDESIRKIVCKVRSSHREAATVSE</sequence>
<evidence type="ECO:0000313" key="2">
    <source>
        <dbReference type="EMBL" id="GIO35651.1"/>
    </source>
</evidence>
<dbReference type="InterPro" id="IPR049739">
    <property type="entry name" value="YraL-like"/>
</dbReference>
<reference evidence="2 3" key="1">
    <citation type="submission" date="2021-03" db="EMBL/GenBank/DDBJ databases">
        <title>Antimicrobial resistance genes in bacteria isolated from Japanese honey, and their potential for conferring macrolide and lincosamide resistance in the American foulbrood pathogen Paenibacillus larvae.</title>
        <authorList>
            <person name="Okamoto M."/>
            <person name="Kumagai M."/>
            <person name="Kanamori H."/>
            <person name="Takamatsu D."/>
        </authorList>
    </citation>
    <scope>NUCLEOTIDE SEQUENCE [LARGE SCALE GENOMIC DNA]</scope>
    <source>
        <strain evidence="2 3">J41TS12</strain>
    </source>
</reference>
<dbReference type="InterPro" id="IPR009057">
    <property type="entry name" value="Homeodomain-like_sf"/>
</dbReference>
<evidence type="ECO:0000259" key="1">
    <source>
        <dbReference type="Pfam" id="PF08765"/>
    </source>
</evidence>
<dbReference type="AlphaFoldDB" id="A0A920CDB0"/>
<comment type="caution">
    <text evidence="2">The sequence shown here is derived from an EMBL/GenBank/DDBJ whole genome shotgun (WGS) entry which is preliminary data.</text>
</comment>
<dbReference type="SUPFAM" id="SSF46689">
    <property type="entry name" value="Homeodomain-like"/>
    <property type="match status" value="1"/>
</dbReference>
<dbReference type="NCBIfam" id="NF040785">
    <property type="entry name" value="CD3324_fam"/>
    <property type="match status" value="1"/>
</dbReference>
<feature type="domain" description="Mor transcription activator" evidence="1">
    <location>
        <begin position="19"/>
        <end position="95"/>
    </location>
</feature>
<dbReference type="EMBL" id="BORR01000002">
    <property type="protein sequence ID" value="GIO35651.1"/>
    <property type="molecule type" value="Genomic_DNA"/>
</dbReference>
<dbReference type="InterPro" id="IPR052411">
    <property type="entry name" value="c-mor_Regulatory_Protein"/>
</dbReference>
<dbReference type="InterPro" id="IPR014875">
    <property type="entry name" value="Mor_transcription_activator"/>
</dbReference>
<keyword evidence="3" id="KW-1185">Reference proteome</keyword>
<dbReference type="PANTHER" id="PTHR37812:SF1">
    <property type="entry name" value="MU-LIKE PROPHAGE FLUMU PROTEIN C"/>
    <property type="match status" value="1"/>
</dbReference>
<protein>
    <recommendedName>
        <fullName evidence="1">Mor transcription activator domain-containing protein</fullName>
    </recommendedName>
</protein>